<dbReference type="AlphaFoldDB" id="A0A0F9KCU1"/>
<evidence type="ECO:0000259" key="1">
    <source>
        <dbReference type="Pfam" id="PF01609"/>
    </source>
</evidence>
<dbReference type="PANTHER" id="PTHR30298:SF0">
    <property type="entry name" value="PROTEIN YBFL-RELATED"/>
    <property type="match status" value="1"/>
</dbReference>
<comment type="caution">
    <text evidence="3">The sequence shown here is derived from an EMBL/GenBank/DDBJ whole genome shotgun (WGS) entry which is preliminary data.</text>
</comment>
<reference evidence="3" key="1">
    <citation type="journal article" date="2015" name="Nature">
        <title>Complex archaea that bridge the gap between prokaryotes and eukaryotes.</title>
        <authorList>
            <person name="Spang A."/>
            <person name="Saw J.H."/>
            <person name="Jorgensen S.L."/>
            <person name="Zaremba-Niedzwiedzka K."/>
            <person name="Martijn J."/>
            <person name="Lind A.E."/>
            <person name="van Eijk R."/>
            <person name="Schleper C."/>
            <person name="Guy L."/>
            <person name="Ettema T.J."/>
        </authorList>
    </citation>
    <scope>NUCLEOTIDE SEQUENCE</scope>
</reference>
<feature type="domain" description="Transposase IS4-like" evidence="1">
    <location>
        <begin position="102"/>
        <end position="202"/>
    </location>
</feature>
<evidence type="ECO:0000313" key="3">
    <source>
        <dbReference type="EMBL" id="KKM79768.1"/>
    </source>
</evidence>
<feature type="domain" description="H repeat-associated protein N-terminal" evidence="2">
    <location>
        <begin position="8"/>
        <end position="93"/>
    </location>
</feature>
<dbReference type="EMBL" id="LAZR01008289">
    <property type="protein sequence ID" value="KKM79768.1"/>
    <property type="molecule type" value="Genomic_DNA"/>
</dbReference>
<dbReference type="Pfam" id="PF01609">
    <property type="entry name" value="DDE_Tnp_1"/>
    <property type="match status" value="1"/>
</dbReference>
<protein>
    <recommendedName>
        <fullName evidence="4">H repeat-associated protein N-terminal domain-containing protein</fullName>
    </recommendedName>
</protein>
<dbReference type="GO" id="GO:0004803">
    <property type="term" value="F:transposase activity"/>
    <property type="evidence" value="ECO:0007669"/>
    <property type="project" value="InterPro"/>
</dbReference>
<proteinExistence type="predicted"/>
<sequence length="211" mass="23732">MGPDSIINHFENLTDPREDNKRHNLIDIIVITLCAVICSADKWEDIEAYGIAKEEGYRRFLELPHGIPSNDTIRRVFASLNPEEFNRCFLDWIETWKSSLGQDIINIDGKTLRHSYDSAKGKSAIHMVSAWASKAGIVLGQLKVDDKSNEITAIPKLLDLLEIEDSIITIDAMGTQKKIAEKIIDKGADYVLALKGNQGTLKEDVDLYFQD</sequence>
<feature type="non-terminal residue" evidence="3">
    <location>
        <position position="211"/>
    </location>
</feature>
<dbReference type="GO" id="GO:0003677">
    <property type="term" value="F:DNA binding"/>
    <property type="evidence" value="ECO:0007669"/>
    <property type="project" value="InterPro"/>
</dbReference>
<evidence type="ECO:0008006" key="4">
    <source>
        <dbReference type="Google" id="ProtNLM"/>
    </source>
</evidence>
<dbReference type="GO" id="GO:0006313">
    <property type="term" value="P:DNA transposition"/>
    <property type="evidence" value="ECO:0007669"/>
    <property type="project" value="InterPro"/>
</dbReference>
<name>A0A0F9KCU1_9ZZZZ</name>
<dbReference type="PANTHER" id="PTHR30298">
    <property type="entry name" value="H REPEAT-ASSOCIATED PREDICTED TRANSPOSASE"/>
    <property type="match status" value="1"/>
</dbReference>
<dbReference type="InterPro" id="IPR047647">
    <property type="entry name" value="ISAs1_transpos"/>
</dbReference>
<dbReference type="InterPro" id="IPR032806">
    <property type="entry name" value="YbfD_N"/>
</dbReference>
<evidence type="ECO:0000259" key="2">
    <source>
        <dbReference type="Pfam" id="PF13808"/>
    </source>
</evidence>
<dbReference type="NCBIfam" id="NF033564">
    <property type="entry name" value="transpos_ISAs1"/>
    <property type="match status" value="1"/>
</dbReference>
<dbReference type="InterPro" id="IPR002559">
    <property type="entry name" value="Transposase_11"/>
</dbReference>
<dbReference type="InterPro" id="IPR051698">
    <property type="entry name" value="Transposase_11-like"/>
</dbReference>
<organism evidence="3">
    <name type="scientific">marine sediment metagenome</name>
    <dbReference type="NCBI Taxonomy" id="412755"/>
    <lineage>
        <taxon>unclassified sequences</taxon>
        <taxon>metagenomes</taxon>
        <taxon>ecological metagenomes</taxon>
    </lineage>
</organism>
<gene>
    <name evidence="3" type="ORF">LCGC14_1346570</name>
</gene>
<accession>A0A0F9KCU1</accession>
<dbReference type="Pfam" id="PF13808">
    <property type="entry name" value="DDE_Tnp_1_assoc"/>
    <property type="match status" value="1"/>
</dbReference>